<organism evidence="4 5">
    <name type="scientific">Oceanobacillus neutriphilus</name>
    <dbReference type="NCBI Taxonomy" id="531815"/>
    <lineage>
        <taxon>Bacteria</taxon>
        <taxon>Bacillati</taxon>
        <taxon>Bacillota</taxon>
        <taxon>Bacilli</taxon>
        <taxon>Bacillales</taxon>
        <taxon>Bacillaceae</taxon>
        <taxon>Oceanobacillus</taxon>
    </lineage>
</organism>
<accession>A0ABQ2P2Y5</accession>
<dbReference type="PANTHER" id="PTHR42937:SF1">
    <property type="entry name" value="DIAMINOPROPIONATE AMMONIA-LYASE"/>
    <property type="match status" value="1"/>
</dbReference>
<evidence type="ECO:0000313" key="5">
    <source>
        <dbReference type="Proteomes" id="UP000641206"/>
    </source>
</evidence>
<gene>
    <name evidence="4" type="primary">dpaL</name>
    <name evidence="4" type="ORF">GCM10011346_49730</name>
</gene>
<proteinExistence type="predicted"/>
<dbReference type="Gene3D" id="3.40.50.1100">
    <property type="match status" value="2"/>
</dbReference>
<name>A0ABQ2P2Y5_9BACI</name>
<evidence type="ECO:0000256" key="2">
    <source>
        <dbReference type="ARBA" id="ARBA00022898"/>
    </source>
</evidence>
<dbReference type="Pfam" id="PF00291">
    <property type="entry name" value="PALP"/>
    <property type="match status" value="1"/>
</dbReference>
<dbReference type="EMBL" id="BMLW01000021">
    <property type="protein sequence ID" value="GGP16698.1"/>
    <property type="molecule type" value="Genomic_DNA"/>
</dbReference>
<reference evidence="5" key="1">
    <citation type="journal article" date="2019" name="Int. J. Syst. Evol. Microbiol.">
        <title>The Global Catalogue of Microorganisms (GCM) 10K type strain sequencing project: providing services to taxonomists for standard genome sequencing and annotation.</title>
        <authorList>
            <consortium name="The Broad Institute Genomics Platform"/>
            <consortium name="The Broad Institute Genome Sequencing Center for Infectious Disease"/>
            <person name="Wu L."/>
            <person name="Ma J."/>
        </authorList>
    </citation>
    <scope>NUCLEOTIDE SEQUENCE [LARGE SCALE GENOMIC DNA]</scope>
    <source>
        <strain evidence="5">CGMCC 1.7693</strain>
    </source>
</reference>
<sequence length="408" mass="45860">MNMIRSDEIKWVLNKSFLPKYNEQELSYFEEKTIGKVLNFQRTHPKYTKTPLIKLEHLSEYLDVSEIKVKDESYRFGLNAFKVMGGIYAIGKYLAEKLGKDITNLSFKELQSPEVKEQLGEITFISATDGNHGRGVAWAARELGQNAVIYMPKGSTKARLEAIRNEGAFSEITELNYDETVEMCADLAEKKGWVMVQDTAWEGYEEIPLWIMQGYAALAKEIIEEVEEKKEEPPTHIFLQAGVGSFAAGIVSYFMQHYQNNPPKIIVVEPNLADCYYRSFSNENGEMVSVKGQMNSIMAGLCCGVPNNRAFRLLSQYGFASFSCPDNIAALGMRVLGNPIGNDKKIISGESGAVPLGLLYHLRKFASQEISDAIKLDRNSRILVISTEGDTDLESYLDIVWKGLHPND</sequence>
<dbReference type="NCBIfam" id="NF006058">
    <property type="entry name" value="PRK08206.1"/>
    <property type="match status" value="1"/>
</dbReference>
<dbReference type="SUPFAM" id="SSF53686">
    <property type="entry name" value="Tryptophan synthase beta subunit-like PLP-dependent enzymes"/>
    <property type="match status" value="1"/>
</dbReference>
<keyword evidence="5" id="KW-1185">Reference proteome</keyword>
<dbReference type="CDD" id="cd00640">
    <property type="entry name" value="Trp-synth-beta_II"/>
    <property type="match status" value="1"/>
</dbReference>
<dbReference type="NCBIfam" id="TIGR01747">
    <property type="entry name" value="diampropi_NH3ly"/>
    <property type="match status" value="1"/>
</dbReference>
<feature type="domain" description="Tryptophan synthase beta chain-like PALP" evidence="3">
    <location>
        <begin position="47"/>
        <end position="364"/>
    </location>
</feature>
<dbReference type="InterPro" id="IPR001926">
    <property type="entry name" value="TrpB-like_PALP"/>
</dbReference>
<dbReference type="PANTHER" id="PTHR42937">
    <property type="match status" value="1"/>
</dbReference>
<comment type="cofactor">
    <cofactor evidence="1">
        <name>pyridoxal 5'-phosphate</name>
        <dbReference type="ChEBI" id="CHEBI:597326"/>
    </cofactor>
</comment>
<evidence type="ECO:0000313" key="4">
    <source>
        <dbReference type="EMBL" id="GGP16698.1"/>
    </source>
</evidence>
<evidence type="ECO:0000256" key="1">
    <source>
        <dbReference type="ARBA" id="ARBA00001933"/>
    </source>
</evidence>
<dbReference type="GO" id="GO:0016829">
    <property type="term" value="F:lyase activity"/>
    <property type="evidence" value="ECO:0007669"/>
    <property type="project" value="UniProtKB-KW"/>
</dbReference>
<evidence type="ECO:0000259" key="3">
    <source>
        <dbReference type="Pfam" id="PF00291"/>
    </source>
</evidence>
<dbReference type="InterPro" id="IPR019871">
    <property type="entry name" value="DiNH2propionate_NH3-lyase_sub"/>
</dbReference>
<dbReference type="RefSeq" id="WP_188738253.1">
    <property type="nucleotide sequence ID" value="NZ_BMLW01000021.1"/>
</dbReference>
<dbReference type="InterPro" id="IPR010081">
    <property type="entry name" value="DiNH2opropionate_NH3_lyase"/>
</dbReference>
<keyword evidence="2" id="KW-0663">Pyridoxal phosphate</keyword>
<comment type="caution">
    <text evidence="4">The sequence shown here is derived from an EMBL/GenBank/DDBJ whole genome shotgun (WGS) entry which is preliminary data.</text>
</comment>
<dbReference type="InterPro" id="IPR036052">
    <property type="entry name" value="TrpB-like_PALP_sf"/>
</dbReference>
<protein>
    <submittedName>
        <fullName evidence="4">PLP-dependent lyase/thiolase</fullName>
    </submittedName>
</protein>
<keyword evidence="4" id="KW-0456">Lyase</keyword>
<dbReference type="Proteomes" id="UP000641206">
    <property type="component" value="Unassembled WGS sequence"/>
</dbReference>
<dbReference type="NCBIfam" id="TIGR03528">
    <property type="entry name" value="2_3_DAP_am_ly"/>
    <property type="match status" value="1"/>
</dbReference>